<organism evidence="4 5">
    <name type="scientific">Algoriphagus aestuariicola</name>
    <dbReference type="NCBI Taxonomy" id="1852016"/>
    <lineage>
        <taxon>Bacteria</taxon>
        <taxon>Pseudomonadati</taxon>
        <taxon>Bacteroidota</taxon>
        <taxon>Cytophagia</taxon>
        <taxon>Cytophagales</taxon>
        <taxon>Cyclobacteriaceae</taxon>
        <taxon>Algoriphagus</taxon>
    </lineage>
</organism>
<evidence type="ECO:0000259" key="3">
    <source>
        <dbReference type="Pfam" id="PF13505"/>
    </source>
</evidence>
<protein>
    <submittedName>
        <fullName evidence="4">Outer membrane beta-barrel protein</fullName>
    </submittedName>
</protein>
<dbReference type="Proteomes" id="UP000664698">
    <property type="component" value="Unassembled WGS sequence"/>
</dbReference>
<dbReference type="EMBL" id="JAFKCW010000003">
    <property type="protein sequence ID" value="MBN7802143.1"/>
    <property type="molecule type" value="Genomic_DNA"/>
</dbReference>
<name>A0ABS3BS51_9BACT</name>
<accession>A0ABS3BS51</accession>
<sequence length="224" mass="23904">MKKRFLAVLPMMLLLSLTAFAQLEKGTILLGGGVGFGSSSSSSEAGAFYAETKNSNFNFSPDAGFFFKDNWLLGISLPLSWNNSTTSSLSSSGASELSSESKYSSWGVAPFVRGYFPFGEKISAFGQVQVGYSHVSFTDIPNGNEDASSSKDINSVNAAASLGLSYFPKTWLGINLSISPLSYTNTSWEDDGYTENSEGDSSGFSFGIDTSVITLGVNFFLSKK</sequence>
<dbReference type="SUPFAM" id="SSF56925">
    <property type="entry name" value="OMPA-like"/>
    <property type="match status" value="1"/>
</dbReference>
<proteinExistence type="predicted"/>
<dbReference type="Gene3D" id="2.40.128.130">
    <property type="entry name" value="Autotransporter beta-domain"/>
    <property type="match status" value="1"/>
</dbReference>
<evidence type="ECO:0000256" key="2">
    <source>
        <dbReference type="SAM" id="SignalP"/>
    </source>
</evidence>
<dbReference type="InterPro" id="IPR036709">
    <property type="entry name" value="Autotransporte_beta_dom_sf"/>
</dbReference>
<keyword evidence="1 2" id="KW-0732">Signal</keyword>
<evidence type="ECO:0000256" key="1">
    <source>
        <dbReference type="ARBA" id="ARBA00022729"/>
    </source>
</evidence>
<feature type="domain" description="Outer membrane protein beta-barrel" evidence="3">
    <location>
        <begin position="8"/>
        <end position="217"/>
    </location>
</feature>
<reference evidence="4 5" key="1">
    <citation type="submission" date="2021-03" db="EMBL/GenBank/DDBJ databases">
        <title>novel species isolated from a fishpond in China.</title>
        <authorList>
            <person name="Lu H."/>
            <person name="Cai Z."/>
        </authorList>
    </citation>
    <scope>NUCLEOTIDE SEQUENCE [LARGE SCALE GENOMIC DNA]</scope>
    <source>
        <strain evidence="4 5">JCM 31546</strain>
    </source>
</reference>
<keyword evidence="5" id="KW-1185">Reference proteome</keyword>
<feature type="signal peptide" evidence="2">
    <location>
        <begin position="1"/>
        <end position="21"/>
    </location>
</feature>
<dbReference type="RefSeq" id="WP_206570143.1">
    <property type="nucleotide sequence ID" value="NZ_JAFKCW010000003.1"/>
</dbReference>
<dbReference type="Pfam" id="PF13505">
    <property type="entry name" value="OMP_b-brl"/>
    <property type="match status" value="1"/>
</dbReference>
<dbReference type="InterPro" id="IPR011250">
    <property type="entry name" value="OMP/PagP_B-barrel"/>
</dbReference>
<comment type="caution">
    <text evidence="4">The sequence shown here is derived from an EMBL/GenBank/DDBJ whole genome shotgun (WGS) entry which is preliminary data.</text>
</comment>
<dbReference type="InterPro" id="IPR027385">
    <property type="entry name" value="Beta-barrel_OMP"/>
</dbReference>
<evidence type="ECO:0000313" key="4">
    <source>
        <dbReference type="EMBL" id="MBN7802143.1"/>
    </source>
</evidence>
<gene>
    <name evidence="4" type="ORF">J0A67_14815</name>
</gene>
<evidence type="ECO:0000313" key="5">
    <source>
        <dbReference type="Proteomes" id="UP000664698"/>
    </source>
</evidence>
<feature type="chain" id="PRO_5045048607" evidence="2">
    <location>
        <begin position="22"/>
        <end position="224"/>
    </location>
</feature>